<reference evidence="1" key="1">
    <citation type="journal article" date="2021" name="Nat. Commun.">
        <title>Genetic determinants of endophytism in the Arabidopsis root mycobiome.</title>
        <authorList>
            <person name="Mesny F."/>
            <person name="Miyauchi S."/>
            <person name="Thiergart T."/>
            <person name="Pickel B."/>
            <person name="Atanasova L."/>
            <person name="Karlsson M."/>
            <person name="Huettel B."/>
            <person name="Barry K.W."/>
            <person name="Haridas S."/>
            <person name="Chen C."/>
            <person name="Bauer D."/>
            <person name="Andreopoulos W."/>
            <person name="Pangilinan J."/>
            <person name="LaButti K."/>
            <person name="Riley R."/>
            <person name="Lipzen A."/>
            <person name="Clum A."/>
            <person name="Drula E."/>
            <person name="Henrissat B."/>
            <person name="Kohler A."/>
            <person name="Grigoriev I.V."/>
            <person name="Martin F.M."/>
            <person name="Hacquard S."/>
        </authorList>
    </citation>
    <scope>NUCLEOTIDE SEQUENCE</scope>
    <source>
        <strain evidence="1">MPI-CAGE-AT-0016</strain>
    </source>
</reference>
<dbReference type="Proteomes" id="UP000813385">
    <property type="component" value="Unassembled WGS sequence"/>
</dbReference>
<evidence type="ECO:0000313" key="1">
    <source>
        <dbReference type="EMBL" id="KAH7369315.1"/>
    </source>
</evidence>
<proteinExistence type="predicted"/>
<keyword evidence="2" id="KW-1185">Reference proteome</keyword>
<dbReference type="EMBL" id="JAGPXD010000002">
    <property type="protein sequence ID" value="KAH7369315.1"/>
    <property type="molecule type" value="Genomic_DNA"/>
</dbReference>
<evidence type="ECO:0000313" key="2">
    <source>
        <dbReference type="Proteomes" id="UP000813385"/>
    </source>
</evidence>
<gene>
    <name evidence="1" type="ORF">B0T11DRAFT_296828</name>
</gene>
<comment type="caution">
    <text evidence="1">The sequence shown here is derived from an EMBL/GenBank/DDBJ whole genome shotgun (WGS) entry which is preliminary data.</text>
</comment>
<protein>
    <submittedName>
        <fullName evidence="1">Uncharacterized protein</fullName>
    </submittedName>
</protein>
<dbReference type="AlphaFoldDB" id="A0A8K0X7E8"/>
<accession>A0A8K0X7E8</accession>
<sequence>MATYFPAERCSWPADFLRNREKDLKLWADSFKTYAYGLCKTSDRADDDCNLDHIANFLFRGEIQERHYKDTGGYVLIGILACLLERDDNEFPPELAAWMKEIGIAYALQIIDSKGLMGLEILEQLRSAEAQTDIATDILAIDGLHAIMRRAEEIYGNGYEARRAVIATGTGLSESTFEKALLRTIQRALQNDRTHLLLANSPSFRIRLSAVAEKITGQPNCEWFSQFNINGAVLMSISEQICELSTMQRFTDPHPELSMAIEEAKDWYVDKLAGADSGSTHELQIVEWINGTSQRPESSKEQRGWPYWKYVVVCIACQYQEIVSLRIDDRYQRVAALLRRCKADWYDREGKWPEWDPDDQEDTDREYGPELACFSGEIMICAEHEAVRSIEQQAFLIYEKRKEAEQHAAETMAGSRLPAAGVSEGQATRKRKIEVLDEVEAEEDKKVIGSWV</sequence>
<organism evidence="1 2">
    <name type="scientific">Plectosphaerella cucumerina</name>
    <dbReference type="NCBI Taxonomy" id="40658"/>
    <lineage>
        <taxon>Eukaryota</taxon>
        <taxon>Fungi</taxon>
        <taxon>Dikarya</taxon>
        <taxon>Ascomycota</taxon>
        <taxon>Pezizomycotina</taxon>
        <taxon>Sordariomycetes</taxon>
        <taxon>Hypocreomycetidae</taxon>
        <taxon>Glomerellales</taxon>
        <taxon>Plectosphaerellaceae</taxon>
        <taxon>Plectosphaerella</taxon>
    </lineage>
</organism>
<dbReference type="OrthoDB" id="10527631at2759"/>
<name>A0A8K0X7E8_9PEZI</name>